<feature type="compositionally biased region" description="Low complexity" evidence="1">
    <location>
        <begin position="61"/>
        <end position="71"/>
    </location>
</feature>
<dbReference type="Gene3D" id="6.10.250.2410">
    <property type="match status" value="1"/>
</dbReference>
<feature type="region of interest" description="Disordered" evidence="1">
    <location>
        <begin position="1"/>
        <end position="82"/>
    </location>
</feature>
<proteinExistence type="predicted"/>
<feature type="compositionally biased region" description="Basic and acidic residues" evidence="1">
    <location>
        <begin position="1"/>
        <end position="22"/>
    </location>
</feature>
<evidence type="ECO:0000256" key="1">
    <source>
        <dbReference type="SAM" id="MobiDB-lite"/>
    </source>
</evidence>
<feature type="compositionally biased region" description="Acidic residues" evidence="1">
    <location>
        <begin position="50"/>
        <end position="60"/>
    </location>
</feature>
<dbReference type="eggNOG" id="arCOG02610">
    <property type="taxonomic scope" value="Archaea"/>
</dbReference>
<feature type="region of interest" description="Disordered" evidence="1">
    <location>
        <begin position="140"/>
        <end position="167"/>
    </location>
</feature>
<dbReference type="PANTHER" id="PTHR33969:SF2">
    <property type="entry name" value="SEGREGATION AND CONDENSATION PROTEIN A"/>
    <property type="match status" value="1"/>
</dbReference>
<dbReference type="InterPro" id="IPR003768">
    <property type="entry name" value="ScpA"/>
</dbReference>
<dbReference type="HOGENOM" id="CLU_070251_0_0_2"/>
<evidence type="ECO:0000313" key="3">
    <source>
        <dbReference type="Proteomes" id="UP000011867"/>
    </source>
</evidence>
<keyword evidence="3" id="KW-1185">Reference proteome</keyword>
<dbReference type="STRING" id="268739.Nmlp_1668"/>
<dbReference type="Proteomes" id="UP000011867">
    <property type="component" value="Chromosome"/>
</dbReference>
<accession>M1XPC0</accession>
<evidence type="ECO:0000313" key="2">
    <source>
        <dbReference type="EMBL" id="CCQ35863.1"/>
    </source>
</evidence>
<sequence>MTSEDERSESSIERAGSKEPTDSPHPPLRADGGTADEIPLNIAGHGAESPSEEDGGDGPDDAVPSGVDVSAPDGSDDEVEPVELLVQLAEDGEIDPWDIDVVTVTDKFLDRLDGSDLRTGGRALFYASVLLRMKSDVMWTDDEPDEGAAPDPEPWERPPGEEPRAFEADPIDELEREMDRRIERKRARGMPETLDELVRDLRERERDTWWKESRTYDTSGSPSGYGRGTRTLDYHAGDDVRMDDEPTAEEVTGKTHDEHMEEIVADVYRKLRTHYDRGREEVLFTEVRTAGGGVVDTFLGLLFLANRGQVRLRQDDLFGDLWIRDPAGGAVEESASADD</sequence>
<dbReference type="OrthoDB" id="53244at2157"/>
<dbReference type="PANTHER" id="PTHR33969">
    <property type="entry name" value="SEGREGATION AND CONDENSATION PROTEIN A"/>
    <property type="match status" value="1"/>
</dbReference>
<feature type="compositionally biased region" description="Basic and acidic residues" evidence="1">
    <location>
        <begin position="154"/>
        <end position="167"/>
    </location>
</feature>
<name>M1XPC0_NATM8</name>
<reference evidence="2 3" key="1">
    <citation type="journal article" date="2013" name="Genome Announc.">
        <title>Genome of the haloarchaeon Natronomonas moolapensis, a neutrophilic member of a previously haloalkaliphilic genus.</title>
        <authorList>
            <person name="Dyall-Smith M.L."/>
            <person name="Pfeiffer F."/>
            <person name="Oberwinkler T."/>
            <person name="Klee K."/>
            <person name="Rampp M."/>
            <person name="Palm P."/>
            <person name="Gross K."/>
            <person name="Schuster S.C."/>
            <person name="Oesterhelt D."/>
        </authorList>
    </citation>
    <scope>NUCLEOTIDE SEQUENCE [LARGE SCALE GENOMIC DNA]</scope>
    <source>
        <strain evidence="3">DSM 18674 / JCM 14361 / 8.8.11</strain>
    </source>
</reference>
<organism evidence="2 3">
    <name type="scientific">Natronomonas moolapensis (strain DSM 18674 / CECT 7526 / JCM 14361 / 8.8.11)</name>
    <dbReference type="NCBI Taxonomy" id="268739"/>
    <lineage>
        <taxon>Archaea</taxon>
        <taxon>Methanobacteriati</taxon>
        <taxon>Methanobacteriota</taxon>
        <taxon>Stenosarchaea group</taxon>
        <taxon>Halobacteria</taxon>
        <taxon>Halobacteriales</taxon>
        <taxon>Natronomonadaceae</taxon>
        <taxon>Natronomonas</taxon>
    </lineage>
</organism>
<dbReference type="EMBL" id="HF582854">
    <property type="protein sequence ID" value="CCQ35863.1"/>
    <property type="molecule type" value="Genomic_DNA"/>
</dbReference>
<dbReference type="Gene3D" id="1.10.10.580">
    <property type="entry name" value="Structural maintenance of chromosome 1. Chain E"/>
    <property type="match status" value="1"/>
</dbReference>
<dbReference type="RefSeq" id="WP_015408701.1">
    <property type="nucleotide sequence ID" value="NC_020388.1"/>
</dbReference>
<dbReference type="KEGG" id="nmo:Nmlp_1668"/>
<dbReference type="InterPro" id="IPR023093">
    <property type="entry name" value="ScpA-like_C"/>
</dbReference>
<protein>
    <submittedName>
        <fullName evidence="2">Chromosome segregation and condensation protein ScpA</fullName>
    </submittedName>
</protein>
<dbReference type="GeneID" id="14650830"/>
<dbReference type="AlphaFoldDB" id="M1XPC0"/>
<gene>
    <name evidence="2" type="primary">scpA</name>
    <name evidence="2" type="ordered locus">Nmlp_1668</name>
</gene>